<evidence type="ECO:0000313" key="3">
    <source>
        <dbReference type="Proteomes" id="UP000886804"/>
    </source>
</evidence>
<evidence type="ECO:0008006" key="4">
    <source>
        <dbReference type="Google" id="ProtNLM"/>
    </source>
</evidence>
<reference evidence="2" key="1">
    <citation type="journal article" date="2021" name="PeerJ">
        <title>Extensive microbial diversity within the chicken gut microbiome revealed by metagenomics and culture.</title>
        <authorList>
            <person name="Gilroy R."/>
            <person name="Ravi A."/>
            <person name="Getino M."/>
            <person name="Pursley I."/>
            <person name="Horton D.L."/>
            <person name="Alikhan N.F."/>
            <person name="Baker D."/>
            <person name="Gharbi K."/>
            <person name="Hall N."/>
            <person name="Watson M."/>
            <person name="Adriaenssens E.M."/>
            <person name="Foster-Nyarko E."/>
            <person name="Jarju S."/>
            <person name="Secka A."/>
            <person name="Antonio M."/>
            <person name="Oren A."/>
            <person name="Chaudhuri R.R."/>
            <person name="La Ragione R."/>
            <person name="Hildebrand F."/>
            <person name="Pallen M.J."/>
        </authorList>
    </citation>
    <scope>NUCLEOTIDE SEQUENCE</scope>
    <source>
        <strain evidence="2">CHK188-4685</strain>
    </source>
</reference>
<dbReference type="Pfam" id="PF25209">
    <property type="entry name" value="Phage_capsid_4"/>
    <property type="match status" value="1"/>
</dbReference>
<evidence type="ECO:0000313" key="2">
    <source>
        <dbReference type="EMBL" id="HJB08598.1"/>
    </source>
</evidence>
<dbReference type="AlphaFoldDB" id="A0A9D2L9V9"/>
<protein>
    <recommendedName>
        <fullName evidence="4">Bacteriophage Mu GpT domain-containing protein</fullName>
    </recommendedName>
</protein>
<sequence>MTLQEMIARQRELTETARRQGRGLTTEEQKEFDSLQAQIEAMPAGSQRENQPTGAGDGGEGPGEAEGVQRAVQAERIRIREITALCQRFGMDSQQYVERGDTPDQVRQAVLEELQRTNGPVGVRVLQDEGDKKRDAITDGILLRQGIRVENPAPGANDFRNATLKMIAADCLSSEEGNQRNYYMASADEVYTALMQRAFYNPASAFPAIMDNVIRKAYIEGHKTAPVTFDQFTTRGVLTDFKKADNYYVQGGFGEFLEVPENGELKHTLPTDEKLPQRQLKTYGRQFTMSRQAFINDDMGVVTTLPNRAAKAARTTINTQVYRCLTGSQKIYDGKTIFCSEHKNLLAEGTPISQEAVQSMILALGGHRKVQDGTEQAIIIRPAVMVVPLGYQFAMYTLFNSPTISSSGDVNPLFQYRDTIRVVEDATLNVQIKSGSPIPWFMVGDKNDTDFIQVDYLNGQDIPNIRRMEAPGQLGFVWDVFLDWGITVLDYRGAVKNPGVTVESPIQLA</sequence>
<name>A0A9D2L9V9_9FIRM</name>
<accession>A0A9D2L9V9</accession>
<feature type="compositionally biased region" description="Gly residues" evidence="1">
    <location>
        <begin position="55"/>
        <end position="64"/>
    </location>
</feature>
<feature type="compositionally biased region" description="Basic and acidic residues" evidence="1">
    <location>
        <begin position="8"/>
        <end position="18"/>
    </location>
</feature>
<gene>
    <name evidence="2" type="ORF">H9716_12185</name>
</gene>
<evidence type="ECO:0000256" key="1">
    <source>
        <dbReference type="SAM" id="MobiDB-lite"/>
    </source>
</evidence>
<dbReference type="EMBL" id="DWYS01000145">
    <property type="protein sequence ID" value="HJB08598.1"/>
    <property type="molecule type" value="Genomic_DNA"/>
</dbReference>
<organism evidence="2 3">
    <name type="scientific">Candidatus Enterocloster faecavium</name>
    <dbReference type="NCBI Taxonomy" id="2838560"/>
    <lineage>
        <taxon>Bacteria</taxon>
        <taxon>Bacillati</taxon>
        <taxon>Bacillota</taxon>
        <taxon>Clostridia</taxon>
        <taxon>Lachnospirales</taxon>
        <taxon>Lachnospiraceae</taxon>
        <taxon>Enterocloster</taxon>
    </lineage>
</organism>
<feature type="region of interest" description="Disordered" evidence="1">
    <location>
        <begin position="1"/>
        <end position="70"/>
    </location>
</feature>
<reference evidence="2" key="2">
    <citation type="submission" date="2021-04" db="EMBL/GenBank/DDBJ databases">
        <authorList>
            <person name="Gilroy R."/>
        </authorList>
    </citation>
    <scope>NUCLEOTIDE SEQUENCE</scope>
    <source>
        <strain evidence="2">CHK188-4685</strain>
    </source>
</reference>
<comment type="caution">
    <text evidence="2">The sequence shown here is derived from an EMBL/GenBank/DDBJ whole genome shotgun (WGS) entry which is preliminary data.</text>
</comment>
<dbReference type="Proteomes" id="UP000886804">
    <property type="component" value="Unassembled WGS sequence"/>
</dbReference>
<proteinExistence type="predicted"/>